<accession>A0A7G9YWE3</accession>
<organism evidence="1">
    <name type="scientific">Candidatus Methanophagaceae archaeon ANME-1 ERB6</name>
    <dbReference type="NCBI Taxonomy" id="2759912"/>
    <lineage>
        <taxon>Archaea</taxon>
        <taxon>Methanobacteriati</taxon>
        <taxon>Methanobacteriota</taxon>
        <taxon>Stenosarchaea group</taxon>
        <taxon>Methanomicrobia</taxon>
        <taxon>Candidatus Methanophagales</taxon>
        <taxon>Candidatus Methanophagaceae</taxon>
    </lineage>
</organism>
<dbReference type="EMBL" id="MT631508">
    <property type="protein sequence ID" value="QNO52327.1"/>
    <property type="molecule type" value="Genomic_DNA"/>
</dbReference>
<gene>
    <name evidence="1" type="ORF">CJELADDK_00006</name>
</gene>
<protein>
    <recommendedName>
        <fullName evidence="2">Transcription regulator AsnC/Lrp ligand binding domain-containing protein</fullName>
    </recommendedName>
</protein>
<name>A0A7G9YWE3_9EURY</name>
<reference evidence="1" key="1">
    <citation type="submission" date="2020-06" db="EMBL/GenBank/DDBJ databases">
        <title>Unique genomic features of the anaerobic methanotrophic archaea.</title>
        <authorList>
            <person name="Chadwick G.L."/>
            <person name="Skennerton C.T."/>
            <person name="Laso-Perez R."/>
            <person name="Leu A.O."/>
            <person name="Speth D.R."/>
            <person name="Yu H."/>
            <person name="Morgan-Lang C."/>
            <person name="Hatzenpichler R."/>
            <person name="Goudeau D."/>
            <person name="Malmstrom R."/>
            <person name="Brazelton W.J."/>
            <person name="Woyke T."/>
            <person name="Hallam S.J."/>
            <person name="Tyson G.W."/>
            <person name="Wegener G."/>
            <person name="Boetius A."/>
            <person name="Orphan V."/>
        </authorList>
    </citation>
    <scope>NUCLEOTIDE SEQUENCE</scope>
</reference>
<evidence type="ECO:0000313" key="1">
    <source>
        <dbReference type="EMBL" id="QNO52327.1"/>
    </source>
</evidence>
<evidence type="ECO:0008006" key="2">
    <source>
        <dbReference type="Google" id="ProtNLM"/>
    </source>
</evidence>
<proteinExistence type="predicted"/>
<dbReference type="AlphaFoldDB" id="A0A7G9YWE3"/>
<sequence>MYGNIYFKFLHVYHTLGRYDAIWIYEAEDAKVIEEFLHQSRDIATTETWVAFAREI</sequence>